<feature type="region of interest" description="Disordered" evidence="4">
    <location>
        <begin position="275"/>
        <end position="309"/>
    </location>
</feature>
<dbReference type="EMBL" id="JAUESC010000001">
    <property type="protein sequence ID" value="KAK0607027.1"/>
    <property type="molecule type" value="Genomic_DNA"/>
</dbReference>
<dbReference type="InterPro" id="IPR036070">
    <property type="entry name" value="Nop_dom_sf"/>
</dbReference>
<dbReference type="PANTHER" id="PTHR13904">
    <property type="entry name" value="PRE-MRNA SPLICING FACTOR PRP31"/>
    <property type="match status" value="1"/>
</dbReference>
<dbReference type="GO" id="GO:0000244">
    <property type="term" value="P:spliceosomal tri-snRNP complex assembly"/>
    <property type="evidence" value="ECO:0007669"/>
    <property type="project" value="InterPro"/>
</dbReference>
<dbReference type="Proteomes" id="UP001168877">
    <property type="component" value="Unassembled WGS sequence"/>
</dbReference>
<dbReference type="PANTHER" id="PTHR13904:SF0">
    <property type="entry name" value="U4_U6 SMALL NUCLEAR RIBONUCLEOPROTEIN PRP31"/>
    <property type="match status" value="1"/>
</dbReference>
<evidence type="ECO:0000256" key="2">
    <source>
        <dbReference type="ARBA" id="ARBA00023242"/>
    </source>
</evidence>
<gene>
    <name evidence="6" type="ORF">LWI29_008111</name>
</gene>
<comment type="subcellular location">
    <subcellularLocation>
        <location evidence="1">Nucleus</location>
    </subcellularLocation>
</comment>
<reference evidence="6" key="1">
    <citation type="journal article" date="2022" name="Plant J.">
        <title>Strategies of tolerance reflected in two North American maple genomes.</title>
        <authorList>
            <person name="McEvoy S.L."/>
            <person name="Sezen U.U."/>
            <person name="Trouern-Trend A."/>
            <person name="McMahon S.M."/>
            <person name="Schaberg P.G."/>
            <person name="Yang J."/>
            <person name="Wegrzyn J.L."/>
            <person name="Swenson N.G."/>
        </authorList>
    </citation>
    <scope>NUCLEOTIDE SEQUENCE</scope>
    <source>
        <strain evidence="6">NS2018</strain>
    </source>
</reference>
<sequence>MMSPQQQPPPSGFSFDDLDDLIMEDDVDHDHEGACNCDDELDSVSHLFKTQRYSDIMHNLEVALQRESNDNDYQLIVDCNTLSVDIDNEIVAVHNFIRDKYRTSAVGYYYGGFDHGFYYNRPLPENVLEETTDACDRDFALDSAKKKVLDFLEGRMGYIAPNLSAVVGSAVAAKLIGTAGGISELANMPACNVQLLGAKKTDVMWFSNATSRFRIGYLEQTEAFQTTPPYLRSRACRLLAAKSTLAARVDSARGDPSGSAGRALREAFYNKIEKWQEPPPTKLRKPLPVTDSEPKKKKRGGRRSRKMKERYAMTDMKKMANRMLFGVPEESYLGAGYGNGYGMLGQVGFGKLRQLVTRRKLSGAKKLSKGRR</sequence>
<feature type="compositionally biased region" description="Basic residues" evidence="4">
    <location>
        <begin position="295"/>
        <end position="308"/>
    </location>
</feature>
<dbReference type="FunFam" id="1.10.246.90:FF:000002">
    <property type="entry name" value="U4/U6 small nuclear ribonucleoprotein Prp31"/>
    <property type="match status" value="1"/>
</dbReference>
<evidence type="ECO:0000256" key="4">
    <source>
        <dbReference type="SAM" id="MobiDB-lite"/>
    </source>
</evidence>
<evidence type="ECO:0000256" key="3">
    <source>
        <dbReference type="ARBA" id="ARBA00023274"/>
    </source>
</evidence>
<name>A0AA39TB71_ACESA</name>
<dbReference type="InterPro" id="IPR002687">
    <property type="entry name" value="Nop_dom"/>
</dbReference>
<reference evidence="6" key="2">
    <citation type="submission" date="2023-06" db="EMBL/GenBank/DDBJ databases">
        <authorList>
            <person name="Swenson N.G."/>
            <person name="Wegrzyn J.L."/>
            <person name="Mcevoy S.L."/>
        </authorList>
    </citation>
    <scope>NUCLEOTIDE SEQUENCE</scope>
    <source>
        <strain evidence="6">NS2018</strain>
        <tissue evidence="6">Leaf</tissue>
    </source>
</reference>
<dbReference type="Gene3D" id="1.10.246.90">
    <property type="entry name" value="Nop domain"/>
    <property type="match status" value="1"/>
</dbReference>
<dbReference type="GO" id="GO:0071011">
    <property type="term" value="C:precatalytic spliceosome"/>
    <property type="evidence" value="ECO:0007669"/>
    <property type="project" value="TreeGrafter"/>
</dbReference>
<evidence type="ECO:0000313" key="6">
    <source>
        <dbReference type="EMBL" id="KAK0607027.1"/>
    </source>
</evidence>
<keyword evidence="3" id="KW-0687">Ribonucleoprotein</keyword>
<evidence type="ECO:0000256" key="1">
    <source>
        <dbReference type="ARBA" id="ARBA00004123"/>
    </source>
</evidence>
<dbReference type="GO" id="GO:0005687">
    <property type="term" value="C:U4 snRNP"/>
    <property type="evidence" value="ECO:0007669"/>
    <property type="project" value="TreeGrafter"/>
</dbReference>
<accession>A0AA39TB71</accession>
<proteinExistence type="predicted"/>
<keyword evidence="2" id="KW-0539">Nucleus</keyword>
<evidence type="ECO:0000313" key="7">
    <source>
        <dbReference type="Proteomes" id="UP001168877"/>
    </source>
</evidence>
<organism evidence="6 7">
    <name type="scientific">Acer saccharum</name>
    <name type="common">Sugar maple</name>
    <dbReference type="NCBI Taxonomy" id="4024"/>
    <lineage>
        <taxon>Eukaryota</taxon>
        <taxon>Viridiplantae</taxon>
        <taxon>Streptophyta</taxon>
        <taxon>Embryophyta</taxon>
        <taxon>Tracheophyta</taxon>
        <taxon>Spermatophyta</taxon>
        <taxon>Magnoliopsida</taxon>
        <taxon>eudicotyledons</taxon>
        <taxon>Gunneridae</taxon>
        <taxon>Pentapetalae</taxon>
        <taxon>rosids</taxon>
        <taxon>malvids</taxon>
        <taxon>Sapindales</taxon>
        <taxon>Sapindaceae</taxon>
        <taxon>Hippocastanoideae</taxon>
        <taxon>Acereae</taxon>
        <taxon>Acer</taxon>
    </lineage>
</organism>
<comment type="caution">
    <text evidence="6">The sequence shown here is derived from an EMBL/GenBank/DDBJ whole genome shotgun (WGS) entry which is preliminary data.</text>
</comment>
<keyword evidence="7" id="KW-1185">Reference proteome</keyword>
<feature type="domain" description="Nop" evidence="5">
    <location>
        <begin position="159"/>
        <end position="277"/>
    </location>
</feature>
<dbReference type="Pfam" id="PF01798">
    <property type="entry name" value="Nop"/>
    <property type="match status" value="1"/>
</dbReference>
<dbReference type="InterPro" id="IPR042239">
    <property type="entry name" value="Nop_C"/>
</dbReference>
<evidence type="ECO:0000259" key="5">
    <source>
        <dbReference type="PROSITE" id="PS51358"/>
    </source>
</evidence>
<dbReference type="PROSITE" id="PS51358">
    <property type="entry name" value="NOP"/>
    <property type="match status" value="1"/>
</dbReference>
<dbReference type="Gene3D" id="1.10.287.4070">
    <property type="match status" value="2"/>
</dbReference>
<dbReference type="InterPro" id="IPR019175">
    <property type="entry name" value="Prp31_C"/>
</dbReference>
<dbReference type="SUPFAM" id="SSF89124">
    <property type="entry name" value="Nop domain"/>
    <property type="match status" value="1"/>
</dbReference>
<dbReference type="AlphaFoldDB" id="A0AA39TB71"/>
<dbReference type="InterPro" id="IPR027105">
    <property type="entry name" value="Prp31"/>
</dbReference>
<dbReference type="Pfam" id="PF09785">
    <property type="entry name" value="Prp31_C"/>
    <property type="match status" value="1"/>
</dbReference>
<dbReference type="GO" id="GO:0046540">
    <property type="term" value="C:U4/U6 x U5 tri-snRNP complex"/>
    <property type="evidence" value="ECO:0007669"/>
    <property type="project" value="InterPro"/>
</dbReference>
<protein>
    <recommendedName>
        <fullName evidence="5">Nop domain-containing protein</fullName>
    </recommendedName>
</protein>